<organism evidence="1 2">
    <name type="scientific">Polyplosphaeria fusca</name>
    <dbReference type="NCBI Taxonomy" id="682080"/>
    <lineage>
        <taxon>Eukaryota</taxon>
        <taxon>Fungi</taxon>
        <taxon>Dikarya</taxon>
        <taxon>Ascomycota</taxon>
        <taxon>Pezizomycotina</taxon>
        <taxon>Dothideomycetes</taxon>
        <taxon>Pleosporomycetidae</taxon>
        <taxon>Pleosporales</taxon>
        <taxon>Tetraplosphaeriaceae</taxon>
        <taxon>Polyplosphaeria</taxon>
    </lineage>
</organism>
<dbReference type="GO" id="GO:0005789">
    <property type="term" value="C:endoplasmic reticulum membrane"/>
    <property type="evidence" value="ECO:0007669"/>
    <property type="project" value="TreeGrafter"/>
</dbReference>
<dbReference type="GO" id="GO:0000253">
    <property type="term" value="F:3-beta-hydroxysteroid 3-dehydrogenase (NADP+) activity"/>
    <property type="evidence" value="ECO:0007669"/>
    <property type="project" value="TreeGrafter"/>
</dbReference>
<sequence length="332" mass="36322">MEGTVIITGANGTLAAHAVAYLLDKYPNYTAILLVRDASEEDVNTQALRAAISLRPQATAVISEVDLARLDSVQDFANGLVTSIRNGTYPAIVAVICNAFWWNLAVDAPELTSDGYEKTMQIGHIAHASLILRLLKQFDPNSGCVVTLSSEAHEPGKAVWEKIPPEIPENIEDLVKPPQAPDYSGRPFQRYANSKLVTVMWTHALNRHLEQDSNLSKITAVAMDPGWLVDSRALTTNTTAIHVNAQRFFFRPLRPLISLLNPAVRSAAAAAPGLIDLALRRAHGGERGHFKLLTKEEGSPASLDVEKQELLWTKTIEWAHLTSENATLLNGE</sequence>
<comment type="caution">
    <text evidence="1">The sequence shown here is derived from an EMBL/GenBank/DDBJ whole genome shotgun (WGS) entry which is preliminary data.</text>
</comment>
<name>A0A9P4UU61_9PLEO</name>
<dbReference type="AlphaFoldDB" id="A0A9P4UU61"/>
<dbReference type="GO" id="GO:0005811">
    <property type="term" value="C:lipid droplet"/>
    <property type="evidence" value="ECO:0007669"/>
    <property type="project" value="TreeGrafter"/>
</dbReference>
<dbReference type="Proteomes" id="UP000799444">
    <property type="component" value="Unassembled WGS sequence"/>
</dbReference>
<dbReference type="GO" id="GO:0005741">
    <property type="term" value="C:mitochondrial outer membrane"/>
    <property type="evidence" value="ECO:0007669"/>
    <property type="project" value="TreeGrafter"/>
</dbReference>
<dbReference type="PANTHER" id="PTHR43647:SF4">
    <property type="entry name" value="KETOREDUCTASE (KR) DOMAIN-CONTAINING PROTEIN"/>
    <property type="match status" value="1"/>
</dbReference>
<dbReference type="OrthoDB" id="191139at2759"/>
<evidence type="ECO:0000313" key="1">
    <source>
        <dbReference type="EMBL" id="KAF2728577.1"/>
    </source>
</evidence>
<dbReference type="Gene3D" id="3.40.50.720">
    <property type="entry name" value="NAD(P)-binding Rossmann-like Domain"/>
    <property type="match status" value="1"/>
</dbReference>
<keyword evidence="2" id="KW-1185">Reference proteome</keyword>
<protein>
    <submittedName>
        <fullName evidence="1">Short-chain dehydrogenase</fullName>
    </submittedName>
</protein>
<reference evidence="1" key="1">
    <citation type="journal article" date="2020" name="Stud. Mycol.">
        <title>101 Dothideomycetes genomes: a test case for predicting lifestyles and emergence of pathogens.</title>
        <authorList>
            <person name="Haridas S."/>
            <person name="Albert R."/>
            <person name="Binder M."/>
            <person name="Bloem J."/>
            <person name="Labutti K."/>
            <person name="Salamov A."/>
            <person name="Andreopoulos B."/>
            <person name="Baker S."/>
            <person name="Barry K."/>
            <person name="Bills G."/>
            <person name="Bluhm B."/>
            <person name="Cannon C."/>
            <person name="Castanera R."/>
            <person name="Culley D."/>
            <person name="Daum C."/>
            <person name="Ezra D."/>
            <person name="Gonzalez J."/>
            <person name="Henrissat B."/>
            <person name="Kuo A."/>
            <person name="Liang C."/>
            <person name="Lipzen A."/>
            <person name="Lutzoni F."/>
            <person name="Magnuson J."/>
            <person name="Mondo S."/>
            <person name="Nolan M."/>
            <person name="Ohm R."/>
            <person name="Pangilinan J."/>
            <person name="Park H.-J."/>
            <person name="Ramirez L."/>
            <person name="Alfaro M."/>
            <person name="Sun H."/>
            <person name="Tritt A."/>
            <person name="Yoshinaga Y."/>
            <person name="Zwiers L.-H."/>
            <person name="Turgeon B."/>
            <person name="Goodwin S."/>
            <person name="Spatafora J."/>
            <person name="Crous P."/>
            <person name="Grigoriev I."/>
        </authorList>
    </citation>
    <scope>NUCLEOTIDE SEQUENCE</scope>
    <source>
        <strain evidence="1">CBS 125425</strain>
    </source>
</reference>
<accession>A0A9P4UU61</accession>
<dbReference type="InterPro" id="IPR051593">
    <property type="entry name" value="Ergosterol_Biosynth_ERG27"/>
</dbReference>
<dbReference type="InterPro" id="IPR036291">
    <property type="entry name" value="NAD(P)-bd_dom_sf"/>
</dbReference>
<dbReference type="EMBL" id="ML996274">
    <property type="protein sequence ID" value="KAF2728577.1"/>
    <property type="molecule type" value="Genomic_DNA"/>
</dbReference>
<dbReference type="SUPFAM" id="SSF51735">
    <property type="entry name" value="NAD(P)-binding Rossmann-fold domains"/>
    <property type="match status" value="1"/>
</dbReference>
<proteinExistence type="predicted"/>
<gene>
    <name evidence="1" type="ORF">EJ04DRAFT_591065</name>
</gene>
<dbReference type="PANTHER" id="PTHR43647">
    <property type="entry name" value="DEHYDROGENASE"/>
    <property type="match status" value="1"/>
</dbReference>
<evidence type="ECO:0000313" key="2">
    <source>
        <dbReference type="Proteomes" id="UP000799444"/>
    </source>
</evidence>